<feature type="transmembrane region" description="Helical" evidence="1">
    <location>
        <begin position="512"/>
        <end position="534"/>
    </location>
</feature>
<feature type="transmembrane region" description="Helical" evidence="1">
    <location>
        <begin position="540"/>
        <end position="561"/>
    </location>
</feature>
<dbReference type="Proteomes" id="UP001143474">
    <property type="component" value="Unassembled WGS sequence"/>
</dbReference>
<keyword evidence="4" id="KW-1185">Reference proteome</keyword>
<protein>
    <submittedName>
        <fullName evidence="3">NACHT domain-containing protein</fullName>
    </submittedName>
</protein>
<evidence type="ECO:0000256" key="1">
    <source>
        <dbReference type="SAM" id="Phobius"/>
    </source>
</evidence>
<keyword evidence="1" id="KW-0472">Membrane</keyword>
<evidence type="ECO:0000259" key="2">
    <source>
        <dbReference type="PROSITE" id="PS50837"/>
    </source>
</evidence>
<dbReference type="AlphaFoldDB" id="A0A9W6MFH5"/>
<dbReference type="InterPro" id="IPR007111">
    <property type="entry name" value="NACHT_NTPase"/>
</dbReference>
<reference evidence="3" key="1">
    <citation type="journal article" date="2014" name="Int. J. Syst. Evol. Microbiol.">
        <title>Complete genome sequence of Corynebacterium casei LMG S-19264T (=DSM 44701T), isolated from a smear-ripened cheese.</title>
        <authorList>
            <consortium name="US DOE Joint Genome Institute (JGI-PGF)"/>
            <person name="Walter F."/>
            <person name="Albersmeier A."/>
            <person name="Kalinowski J."/>
            <person name="Ruckert C."/>
        </authorList>
    </citation>
    <scope>NUCLEOTIDE SEQUENCE</scope>
    <source>
        <strain evidence="3">VKM Ac-2007</strain>
    </source>
</reference>
<keyword evidence="1" id="KW-1133">Transmembrane helix</keyword>
<dbReference type="Pfam" id="PF05729">
    <property type="entry name" value="NACHT"/>
    <property type="match status" value="1"/>
</dbReference>
<feature type="transmembrane region" description="Helical" evidence="1">
    <location>
        <begin position="588"/>
        <end position="609"/>
    </location>
</feature>
<reference evidence="3" key="2">
    <citation type="submission" date="2023-01" db="EMBL/GenBank/DDBJ databases">
        <authorList>
            <person name="Sun Q."/>
            <person name="Evtushenko L."/>
        </authorList>
    </citation>
    <scope>NUCLEOTIDE SEQUENCE</scope>
    <source>
        <strain evidence="3">VKM Ac-2007</strain>
    </source>
</reference>
<comment type="caution">
    <text evidence="3">The sequence shown here is derived from an EMBL/GenBank/DDBJ whole genome shotgun (WGS) entry which is preliminary data.</text>
</comment>
<feature type="transmembrane region" description="Helical" evidence="1">
    <location>
        <begin position="621"/>
        <end position="643"/>
    </location>
</feature>
<name>A0A9W6MFH5_9ACTN</name>
<proteinExistence type="predicted"/>
<gene>
    <name evidence="3" type="ORF">GCM10017600_54930</name>
</gene>
<feature type="transmembrane region" description="Helical" evidence="1">
    <location>
        <begin position="444"/>
        <end position="465"/>
    </location>
</feature>
<evidence type="ECO:0000313" key="3">
    <source>
        <dbReference type="EMBL" id="GLK12085.1"/>
    </source>
</evidence>
<dbReference type="PROSITE" id="PS50837">
    <property type="entry name" value="NACHT"/>
    <property type="match status" value="1"/>
</dbReference>
<dbReference type="SUPFAM" id="SSF52540">
    <property type="entry name" value="P-loop containing nucleoside triphosphate hydrolases"/>
    <property type="match status" value="1"/>
</dbReference>
<keyword evidence="1" id="KW-0812">Transmembrane</keyword>
<accession>A0A9W6MFH5</accession>
<evidence type="ECO:0000313" key="4">
    <source>
        <dbReference type="Proteomes" id="UP001143474"/>
    </source>
</evidence>
<dbReference type="EMBL" id="BSEV01000014">
    <property type="protein sequence ID" value="GLK12085.1"/>
    <property type="molecule type" value="Genomic_DNA"/>
</dbReference>
<dbReference type="InterPro" id="IPR027417">
    <property type="entry name" value="P-loop_NTPase"/>
</dbReference>
<sequence length="718" mass="78785">MGIVFLALGFLLMNWLRANETPGFGETLPAKILDVAVLGVMMAGVIALADWLLRLPLWRRRSARSSLAATAAQVDRAKEVLTGRVIEQWRTETALWSIEEPASISVSWRSTGRKELMDHPRLVTGGAPTFEGPSEDVAVLADGFRALRCRRLVILGEPGTGKTVLATRLLLEFAKTRRPEDPVPVLLSAARWDVDKHSELHEWLRSCLASDYPALCAEELGPNLPRALATRGEVLPVLDGLDELPTKARSRILLALNRSMSESGQLIVTCRTAQFAESVRESGEVLTAAAVIEPLPLSPDVAADYLETCLHFNLGKVWTAVLEGLRRGDLPALAAVASTPLGLWQIRVTYIDFPGAPPPDTLLELGRAEAFRLNENLCDCFIPALIDSRPPVNGAAPLSRPHRAWEAWQVRLWLTYLSHELEVAGEGGGGVAWWRLARHVPTSAARWGVSLGCGLLVGLLVNFLVDSKKEFLARPAVVAGLLSTVVARIMIESWFRESPGYANFHFRGRGGLLVRYLMEGVLVGFMGALVGAASSSESKFASALLAGLASGLGFELVFGLARWSEHPTPTSAARSPWSTWRADRNLTLLRTFSGFAVGLMGGVIGWRVAHLDAARALTTGALVGLLFGVMVGNHHAWLAYNLMAPRLAADKWRLPLRTMAFLEDAYRLGLLRTEGPVYQFRNAELQRYLLDRHPDLIVAHEWERSSRRGDRERPGQRP</sequence>
<dbReference type="Gene3D" id="3.40.50.300">
    <property type="entry name" value="P-loop containing nucleotide triphosphate hydrolases"/>
    <property type="match status" value="1"/>
</dbReference>
<feature type="domain" description="NACHT" evidence="2">
    <location>
        <begin position="150"/>
        <end position="272"/>
    </location>
</feature>
<feature type="transmembrane region" description="Helical" evidence="1">
    <location>
        <begin position="471"/>
        <end position="491"/>
    </location>
</feature>
<organism evidence="3 4">
    <name type="scientific">Streptosporangium carneum</name>
    <dbReference type="NCBI Taxonomy" id="47481"/>
    <lineage>
        <taxon>Bacteria</taxon>
        <taxon>Bacillati</taxon>
        <taxon>Actinomycetota</taxon>
        <taxon>Actinomycetes</taxon>
        <taxon>Streptosporangiales</taxon>
        <taxon>Streptosporangiaceae</taxon>
        <taxon>Streptosporangium</taxon>
    </lineage>
</organism>